<dbReference type="Proteomes" id="UP001186944">
    <property type="component" value="Unassembled WGS sequence"/>
</dbReference>
<evidence type="ECO:0000313" key="1">
    <source>
        <dbReference type="EMBL" id="KAK3105000.1"/>
    </source>
</evidence>
<evidence type="ECO:0000313" key="2">
    <source>
        <dbReference type="Proteomes" id="UP001186944"/>
    </source>
</evidence>
<gene>
    <name evidence="1" type="ORF">FSP39_014920</name>
</gene>
<name>A0AA88YH17_PINIB</name>
<accession>A0AA88YH17</accession>
<dbReference type="AlphaFoldDB" id="A0AA88YH17"/>
<reference evidence="1" key="1">
    <citation type="submission" date="2019-08" db="EMBL/GenBank/DDBJ databases">
        <title>The improved chromosome-level genome for the pearl oyster Pinctada fucata martensii using PacBio sequencing and Hi-C.</title>
        <authorList>
            <person name="Zheng Z."/>
        </authorList>
    </citation>
    <scope>NUCLEOTIDE SEQUENCE</scope>
    <source>
        <strain evidence="1">ZZ-2019</strain>
        <tissue evidence="1">Adductor muscle</tissue>
    </source>
</reference>
<dbReference type="EMBL" id="VSWD01000004">
    <property type="protein sequence ID" value="KAK3105000.1"/>
    <property type="molecule type" value="Genomic_DNA"/>
</dbReference>
<keyword evidence="2" id="KW-1185">Reference proteome</keyword>
<organism evidence="1 2">
    <name type="scientific">Pinctada imbricata</name>
    <name type="common">Atlantic pearl-oyster</name>
    <name type="synonym">Pinctada martensii</name>
    <dbReference type="NCBI Taxonomy" id="66713"/>
    <lineage>
        <taxon>Eukaryota</taxon>
        <taxon>Metazoa</taxon>
        <taxon>Spiralia</taxon>
        <taxon>Lophotrochozoa</taxon>
        <taxon>Mollusca</taxon>
        <taxon>Bivalvia</taxon>
        <taxon>Autobranchia</taxon>
        <taxon>Pteriomorphia</taxon>
        <taxon>Pterioida</taxon>
        <taxon>Pterioidea</taxon>
        <taxon>Pteriidae</taxon>
        <taxon>Pinctada</taxon>
    </lineage>
</organism>
<comment type="caution">
    <text evidence="1">The sequence shown here is derived from an EMBL/GenBank/DDBJ whole genome shotgun (WGS) entry which is preliminary data.</text>
</comment>
<feature type="non-terminal residue" evidence="1">
    <location>
        <position position="1"/>
    </location>
</feature>
<protein>
    <submittedName>
        <fullName evidence="1">Uncharacterized protein</fullName>
    </submittedName>
</protein>
<sequence>NVCGQSLLHINKRYWRKLGRNASWLFANLCTTGEVYVTKWLIGEHEKPDNDRSKISRNYDLSWFIRYSGCNSRTSNLVYSSLPDGSVIDGSLQELQEAVFSGHDIKVADRMTGTVYPLQNVNLEGINDGYITGQHLWSVGMTNNFDHTEFAIDEYWDFAVVSTTGSYDEVEWNIGEHLKRGDKVSYKPLDWYADPCWMEVYWNNENGITFAGSKRMLIASVLEGHRLKIITQNRTIETDNILIVNETVKAEVLGRLGQSSLSEFENNTHWFWQSIDSAGTVVTDLYEVGSDKHLDQQTYRESIRWYIDNRPWKRVLSTDPYGKISFGSKANLISAVTKGAVLRYVISGSRYKDYLILEADEITLGPGDDLAAQNVRAVRQDGTAMYYEFTLATTFGTVEFSSWIVDEHDGKSSKDRVYIDWFVS</sequence>
<proteinExistence type="predicted"/>